<protein>
    <submittedName>
        <fullName evidence="1">Uncharacterized protein</fullName>
    </submittedName>
</protein>
<sequence>MQLEDFIAFDDIYFKTYDGWDEAPASVWDTQPDESSVPPELMFVGDNPYELMDDFALLGLTREAILAVRGWAAPIENLETLSQEVRPSLHPKKVRVVMYLHLKKGSGTLTVAVHAQGKEVELMDSSGTGNMADAISDALASAKKQLKKNKKGVKA</sequence>
<evidence type="ECO:0000313" key="1">
    <source>
        <dbReference type="EMBL" id="CAB4154350.1"/>
    </source>
</evidence>
<reference evidence="1" key="1">
    <citation type="submission" date="2020-04" db="EMBL/GenBank/DDBJ databases">
        <authorList>
            <person name="Chiriac C."/>
            <person name="Salcher M."/>
            <person name="Ghai R."/>
            <person name="Kavagutti S V."/>
        </authorList>
    </citation>
    <scope>NUCLEOTIDE SEQUENCE</scope>
</reference>
<dbReference type="EMBL" id="LR796612">
    <property type="protein sequence ID" value="CAB4154350.1"/>
    <property type="molecule type" value="Genomic_DNA"/>
</dbReference>
<name>A0A6J5N4A7_9CAUD</name>
<gene>
    <name evidence="1" type="ORF">UFOVP629_81</name>
</gene>
<proteinExistence type="predicted"/>
<organism evidence="1">
    <name type="scientific">uncultured Caudovirales phage</name>
    <dbReference type="NCBI Taxonomy" id="2100421"/>
    <lineage>
        <taxon>Viruses</taxon>
        <taxon>Duplodnaviria</taxon>
        <taxon>Heunggongvirae</taxon>
        <taxon>Uroviricota</taxon>
        <taxon>Caudoviricetes</taxon>
        <taxon>Peduoviridae</taxon>
        <taxon>Maltschvirus</taxon>
        <taxon>Maltschvirus maltsch</taxon>
    </lineage>
</organism>
<accession>A0A6J5N4A7</accession>